<protein>
    <submittedName>
        <fullName evidence="12">TMEM132 domain-containing protein</fullName>
    </submittedName>
</protein>
<evidence type="ECO:0000313" key="11">
    <source>
        <dbReference type="Proteomes" id="UP000038045"/>
    </source>
</evidence>
<reference evidence="12" key="1">
    <citation type="submission" date="2017-02" db="UniProtKB">
        <authorList>
            <consortium name="WormBaseParasite"/>
        </authorList>
    </citation>
    <scope>IDENTIFICATION</scope>
</reference>
<evidence type="ECO:0000256" key="5">
    <source>
        <dbReference type="ARBA" id="ARBA00023136"/>
    </source>
</evidence>
<evidence type="ECO:0000259" key="10">
    <source>
        <dbReference type="Pfam" id="PF23487"/>
    </source>
</evidence>
<feature type="domain" description="Transmembrane protein TMEM132 fifth" evidence="9">
    <location>
        <begin position="447"/>
        <end position="578"/>
    </location>
</feature>
<evidence type="ECO:0000313" key="12">
    <source>
        <dbReference type="WBParaSite" id="PTRK_0000297100.1"/>
    </source>
</evidence>
<evidence type="ECO:0000256" key="1">
    <source>
        <dbReference type="ARBA" id="ARBA00004479"/>
    </source>
</evidence>
<feature type="domain" description="Transmembrane protein TMEM132 sixth" evidence="10">
    <location>
        <begin position="590"/>
        <end position="697"/>
    </location>
</feature>
<evidence type="ECO:0000256" key="7">
    <source>
        <dbReference type="SAM" id="Phobius"/>
    </source>
</evidence>
<dbReference type="Pfam" id="PF23486">
    <property type="entry name" value="Ig_TMEM132_5th"/>
    <property type="match status" value="1"/>
</dbReference>
<organism evidence="11 12">
    <name type="scientific">Parastrongyloides trichosuri</name>
    <name type="common">Possum-specific nematode worm</name>
    <dbReference type="NCBI Taxonomy" id="131310"/>
    <lineage>
        <taxon>Eukaryota</taxon>
        <taxon>Metazoa</taxon>
        <taxon>Ecdysozoa</taxon>
        <taxon>Nematoda</taxon>
        <taxon>Chromadorea</taxon>
        <taxon>Rhabditida</taxon>
        <taxon>Tylenchina</taxon>
        <taxon>Panagrolaimomorpha</taxon>
        <taxon>Strongyloidoidea</taxon>
        <taxon>Strongyloididae</taxon>
        <taxon>Parastrongyloides</taxon>
    </lineage>
</organism>
<evidence type="ECO:0000256" key="4">
    <source>
        <dbReference type="ARBA" id="ARBA00022989"/>
    </source>
</evidence>
<dbReference type="PANTHER" id="PTHR13388:SF11">
    <property type="entry name" value="DETONATOR, ISOFORM E"/>
    <property type="match status" value="1"/>
</dbReference>
<feature type="region of interest" description="Disordered" evidence="6">
    <location>
        <begin position="1027"/>
        <end position="1056"/>
    </location>
</feature>
<dbReference type="Pfam" id="PF16070">
    <property type="entry name" value="Ig_TMEM132_4th"/>
    <property type="match status" value="1"/>
</dbReference>
<dbReference type="STRING" id="131310.A0A0N4Z717"/>
<evidence type="ECO:0000256" key="2">
    <source>
        <dbReference type="ARBA" id="ARBA00006166"/>
    </source>
</evidence>
<dbReference type="InterPro" id="IPR055423">
    <property type="entry name" value="Ig_TMEM132_5th"/>
</dbReference>
<evidence type="ECO:0000256" key="6">
    <source>
        <dbReference type="SAM" id="MobiDB-lite"/>
    </source>
</evidence>
<name>A0A0N4Z717_PARTI</name>
<evidence type="ECO:0000259" key="8">
    <source>
        <dbReference type="Pfam" id="PF16070"/>
    </source>
</evidence>
<comment type="subcellular location">
    <subcellularLocation>
        <location evidence="1">Membrane</location>
        <topology evidence="1">Single-pass type I membrane protein</topology>
    </subcellularLocation>
</comment>
<evidence type="ECO:0000256" key="3">
    <source>
        <dbReference type="ARBA" id="ARBA00022692"/>
    </source>
</evidence>
<comment type="similarity">
    <text evidence="2">Belongs to the TMEM132 family.</text>
</comment>
<feature type="domain" description="Transmembrane protein family 132 fourth" evidence="8">
    <location>
        <begin position="351"/>
        <end position="443"/>
    </location>
</feature>
<feature type="compositionally biased region" description="Polar residues" evidence="6">
    <location>
        <begin position="1028"/>
        <end position="1053"/>
    </location>
</feature>
<sequence length="1067" mass="122613">MLNGCPYSLEQVISSNIGSKSYPSLLPSLHQNFHCGVGIRVVDKKVNIDKPYIDVMVHGYIEWLQFFKLPLCITFELQNDRLLKISKECVISINGNLTCLMRLNIPLTWFPTPGKVQVDEGMSKKSLQNYQKISGSYSISSIHCYPPNRKIINDDEVLLKTEMSNMESTVLDERYNWSISLRGHKNISLSQNSLSTLFLHFNYQKSFNNSGEMDKLMENGTLYIKIKLDLPTIFNLETASTLSPEVWGMRIEKDNNINNNYITFILWLNNVEAIKNGWEGILFGLTIKNIEDKEIYNNKYVNFPWSIQATFIREDLYNETEMINLLNYSKKRQINSTFLLYNDTIEKVGIITRQDQIINTAILSNTQISTSLRIFGIYNSGKFVELSSNVQCTSSEGKILKTSPSCAMVYVDGSESRGSSSVTITAKYLSVYGKINFKVWYPKFPLKIWVEDDILNAIQDWSVAVWKWLNKRKKRKREAKTFACRERFQQSEVKVLSNFNYINTKTGEEYYLTGSKNKYLDVTSLVINKITIENDSIAEVRKIHNKLIILPKKSGVSRIIFKKTHIPIPLASTVITVTLEPVSINYLWLEPIVNIAHHIEQTENEEIYNIHKIVKNEFNHRYERGILDISLQFADSHYLSLGDIPNHEYTMNILPNDGERILAINKKYNHGVPELIALSDLSDVQVTVNIKSQETCKGIDSAPLISGQLVIPIFFPIEDSKRIELETVSENENEEEIRRTKKVEELFKKVEQIEEKKSSFFINVHPFILFIFLLLALILIIQLINCSSSKLHNGYEKLVAPIFARLNSNQSLSEVQKVEDTSKEWIWLPRSSPQQSSKNFSFGSQYSEKSTVGISEKGSSGSSPDDNLNRSISVSYRGSEISVFLSPNASMAIPERIPLVHGNNQFQYTSWRTGRKNERNRNYYANIESSNSETNLKKWNTEHRSTHPAIHPHGILNYEYNQPSEKVIAGWREYQKEDKRKNNKLVHLTHCSLEESSRASPTYDSDEELLLDRPMKTGDLVHKYFFENTPTNRSGGNDTTSLGSKRRSSNQLRSIDRRSFHLKESIA</sequence>
<proteinExistence type="inferred from homology"/>
<keyword evidence="4 7" id="KW-1133">Transmembrane helix</keyword>
<dbReference type="AlphaFoldDB" id="A0A0N4Z717"/>
<dbReference type="Pfam" id="PF23487">
    <property type="entry name" value="Ig_TMEM132_6th"/>
    <property type="match status" value="1"/>
</dbReference>
<dbReference type="InterPro" id="IPR026307">
    <property type="entry name" value="TMEM132"/>
</dbReference>
<dbReference type="InterPro" id="IPR055424">
    <property type="entry name" value="Ig_TMEM132_6th"/>
</dbReference>
<keyword evidence="11" id="KW-1185">Reference proteome</keyword>
<dbReference type="WBParaSite" id="PTRK_0000297100.1">
    <property type="protein sequence ID" value="PTRK_0000297100.1"/>
    <property type="gene ID" value="PTRK_0000297100"/>
</dbReference>
<evidence type="ECO:0000259" key="9">
    <source>
        <dbReference type="Pfam" id="PF23486"/>
    </source>
</evidence>
<keyword evidence="3 7" id="KW-0812">Transmembrane</keyword>
<accession>A0A0N4Z717</accession>
<dbReference type="InterPro" id="IPR031437">
    <property type="entry name" value="Ig_TMEM132_4th"/>
</dbReference>
<dbReference type="PANTHER" id="PTHR13388">
    <property type="entry name" value="DETONATOR, ISOFORM E"/>
    <property type="match status" value="1"/>
</dbReference>
<dbReference type="Proteomes" id="UP000038045">
    <property type="component" value="Unplaced"/>
</dbReference>
<dbReference type="GO" id="GO:0016020">
    <property type="term" value="C:membrane"/>
    <property type="evidence" value="ECO:0007669"/>
    <property type="project" value="UniProtKB-SubCell"/>
</dbReference>
<keyword evidence="5 7" id="KW-0472">Membrane</keyword>
<feature type="transmembrane region" description="Helical" evidence="7">
    <location>
        <begin position="764"/>
        <end position="784"/>
    </location>
</feature>